<comment type="caution">
    <text evidence="2">The sequence shown here is derived from an EMBL/GenBank/DDBJ whole genome shotgun (WGS) entry which is preliminary data.</text>
</comment>
<proteinExistence type="predicted"/>
<keyword evidence="3" id="KW-1185">Reference proteome</keyword>
<name>A0A6M1TZK3_9RHOB</name>
<evidence type="ECO:0000313" key="2">
    <source>
        <dbReference type="EMBL" id="NGQ89265.1"/>
    </source>
</evidence>
<keyword evidence="1" id="KW-0175">Coiled coil</keyword>
<gene>
    <name evidence="2" type="ORF">G5V65_00030</name>
</gene>
<protein>
    <recommendedName>
        <fullName evidence="4">Helix-turn-helix domain-containing protein</fullName>
    </recommendedName>
</protein>
<dbReference type="RefSeq" id="WP_165046377.1">
    <property type="nucleotide sequence ID" value="NZ_JAALFE010000001.1"/>
</dbReference>
<evidence type="ECO:0000313" key="3">
    <source>
        <dbReference type="Proteomes" id="UP000474758"/>
    </source>
</evidence>
<dbReference type="Proteomes" id="UP000474758">
    <property type="component" value="Unassembled WGS sequence"/>
</dbReference>
<evidence type="ECO:0000256" key="1">
    <source>
        <dbReference type="SAM" id="Coils"/>
    </source>
</evidence>
<accession>A0A6M1TZK3</accession>
<dbReference type="EMBL" id="JAALFE010000001">
    <property type="protein sequence ID" value="NGQ89265.1"/>
    <property type="molecule type" value="Genomic_DNA"/>
</dbReference>
<feature type="coiled-coil region" evidence="1">
    <location>
        <begin position="221"/>
        <end position="274"/>
    </location>
</feature>
<evidence type="ECO:0008006" key="4">
    <source>
        <dbReference type="Google" id="ProtNLM"/>
    </source>
</evidence>
<organism evidence="2 3">
    <name type="scientific">Paragemmobacter kunshanensis</name>
    <dbReference type="NCBI Taxonomy" id="2583234"/>
    <lineage>
        <taxon>Bacteria</taxon>
        <taxon>Pseudomonadati</taxon>
        <taxon>Pseudomonadota</taxon>
        <taxon>Alphaproteobacteria</taxon>
        <taxon>Rhodobacterales</taxon>
        <taxon>Paracoccaceae</taxon>
        <taxon>Paragemmobacter</taxon>
    </lineage>
</organism>
<sequence>MRAIKAANWRNAARQRRLARVASEEKISPAAKSPRVIAAEARLDQVRDMAAKGATVKQIAAYLGILEKSAGKYCRDHGVPVAKVEPKRKEILAAKCAAALAFGQEAPRTIKDYAVFLGTNVRSAHAFVTGHDLPWVRVERGATGNSQRDRQIERGKAIRARIEARRVKVARMFSDGLSMRAIARKLGVMDFTIKQDVVALGLDRSASSAKSRSEAQEDRARRMIEAREAKIRAKKEAAEERRRARNEAEAARKMARAEELARKVSERRAAVKEMRLQGMSIPRIANQLCVARSVIDRDISALGLTTKVHPCGYVGNVALMDQVRDLRAKGLSGLEIARRMGIAKSTLWRMTNAMEAA</sequence>
<dbReference type="AlphaFoldDB" id="A0A6M1TZK3"/>
<reference evidence="2 3" key="1">
    <citation type="submission" date="2020-02" db="EMBL/GenBank/DDBJ databases">
        <title>Rhodobacter translucens sp. nov., a novel bacterium isolated from activated sludge.</title>
        <authorList>
            <person name="Liu J."/>
        </authorList>
    </citation>
    <scope>NUCLEOTIDE SEQUENCE [LARGE SCALE GENOMIC DNA]</scope>
    <source>
        <strain evidence="2 3">HX-7-19</strain>
    </source>
</reference>